<reference evidence="4 5" key="1">
    <citation type="submission" date="2015-01" db="EMBL/GenBank/DDBJ databases">
        <title>The Genome Sequence of Exophiala sideris CBS121828.</title>
        <authorList>
            <consortium name="The Broad Institute Genomics Platform"/>
            <person name="Cuomo C."/>
            <person name="de Hoog S."/>
            <person name="Gorbushina A."/>
            <person name="Stielow B."/>
            <person name="Teixiera M."/>
            <person name="Abouelleil A."/>
            <person name="Chapman S.B."/>
            <person name="Priest M."/>
            <person name="Young S.K."/>
            <person name="Wortman J."/>
            <person name="Nusbaum C."/>
            <person name="Birren B."/>
        </authorList>
    </citation>
    <scope>NUCLEOTIDE SEQUENCE [LARGE SCALE GENOMIC DNA]</scope>
    <source>
        <strain evidence="4 5">CBS 121828</strain>
    </source>
</reference>
<dbReference type="PRINTS" id="PR00080">
    <property type="entry name" value="SDRFAMILY"/>
</dbReference>
<comment type="similarity">
    <text evidence="1 3">Belongs to the short-chain dehydrogenases/reductases (SDR) family.</text>
</comment>
<dbReference type="GO" id="GO:0016616">
    <property type="term" value="F:oxidoreductase activity, acting on the CH-OH group of donors, NAD or NADP as acceptor"/>
    <property type="evidence" value="ECO:0007669"/>
    <property type="project" value="TreeGrafter"/>
</dbReference>
<accession>A0A0D1YJ49</accession>
<dbReference type="Gene3D" id="3.40.50.720">
    <property type="entry name" value="NAD(P)-binding Rossmann-like Domain"/>
    <property type="match status" value="1"/>
</dbReference>
<dbReference type="SUPFAM" id="SSF51735">
    <property type="entry name" value="NAD(P)-binding Rossmann-fold domains"/>
    <property type="match status" value="1"/>
</dbReference>
<dbReference type="AlphaFoldDB" id="A0A0D1YJ49"/>
<dbReference type="PRINTS" id="PR00081">
    <property type="entry name" value="GDHRDH"/>
</dbReference>
<evidence type="ECO:0000256" key="3">
    <source>
        <dbReference type="RuleBase" id="RU000363"/>
    </source>
</evidence>
<evidence type="ECO:0000313" key="5">
    <source>
        <dbReference type="Proteomes" id="UP000053599"/>
    </source>
</evidence>
<keyword evidence="2" id="KW-0521">NADP</keyword>
<dbReference type="InterPro" id="IPR036291">
    <property type="entry name" value="NAD(P)-bd_dom_sf"/>
</dbReference>
<dbReference type="PANTHER" id="PTHR42760">
    <property type="entry name" value="SHORT-CHAIN DEHYDROGENASES/REDUCTASES FAMILY MEMBER"/>
    <property type="match status" value="1"/>
</dbReference>
<evidence type="ECO:0000256" key="1">
    <source>
        <dbReference type="ARBA" id="ARBA00006484"/>
    </source>
</evidence>
<dbReference type="Proteomes" id="UP000053599">
    <property type="component" value="Unassembled WGS sequence"/>
</dbReference>
<sequence length="263" mass="28324">MAQLLRGSAFITGAGSGMVTPCTPLPWNEQSQTSFKNEIVSKLANVEILLLEVDITSESSVDQALQTAAATFGRVDYAVNNAGISGPFAPTEHVAFSEWRRLLDVNLDGTWRCQRAELQQMMKQDLQEAGGVIVNVASILGLVGASSQTPAAAYSASKHALMGLTKTDARYYAKQGIRINAICPGQAAQHRDGIYQLTHDSYIETPLLRNLDDAMRQRLISRIPANRLGKPEEVGNAIVFLASHLSAFMYGQGLVVDGGQTCG</sequence>
<dbReference type="STRING" id="1016849.A0A0D1YJ49"/>
<gene>
    <name evidence="4" type="ORF">PV11_08458</name>
</gene>
<name>A0A0D1YJ49_9EURO</name>
<organism evidence="4 5">
    <name type="scientific">Exophiala sideris</name>
    <dbReference type="NCBI Taxonomy" id="1016849"/>
    <lineage>
        <taxon>Eukaryota</taxon>
        <taxon>Fungi</taxon>
        <taxon>Dikarya</taxon>
        <taxon>Ascomycota</taxon>
        <taxon>Pezizomycotina</taxon>
        <taxon>Eurotiomycetes</taxon>
        <taxon>Chaetothyriomycetidae</taxon>
        <taxon>Chaetothyriales</taxon>
        <taxon>Herpotrichiellaceae</taxon>
        <taxon>Exophiala</taxon>
    </lineage>
</organism>
<dbReference type="OrthoDB" id="5840532at2759"/>
<dbReference type="HOGENOM" id="CLU_010194_1_0_1"/>
<evidence type="ECO:0000313" key="4">
    <source>
        <dbReference type="EMBL" id="KIV81004.1"/>
    </source>
</evidence>
<protein>
    <submittedName>
        <fullName evidence="4">Uncharacterized protein</fullName>
    </submittedName>
</protein>
<dbReference type="Pfam" id="PF00106">
    <property type="entry name" value="adh_short"/>
    <property type="match status" value="1"/>
</dbReference>
<dbReference type="InterPro" id="IPR002347">
    <property type="entry name" value="SDR_fam"/>
</dbReference>
<dbReference type="Pfam" id="PF13561">
    <property type="entry name" value="adh_short_C2"/>
    <property type="match status" value="1"/>
</dbReference>
<dbReference type="EMBL" id="KN846953">
    <property type="protein sequence ID" value="KIV81004.1"/>
    <property type="molecule type" value="Genomic_DNA"/>
</dbReference>
<dbReference type="FunFam" id="3.40.50.720:FF:000084">
    <property type="entry name" value="Short-chain dehydrogenase reductase"/>
    <property type="match status" value="1"/>
</dbReference>
<evidence type="ECO:0000256" key="2">
    <source>
        <dbReference type="ARBA" id="ARBA00022857"/>
    </source>
</evidence>
<proteinExistence type="inferred from homology"/>